<protein>
    <submittedName>
        <fullName evidence="1">Uncharacterized protein</fullName>
    </submittedName>
</protein>
<organism evidence="1 2">
    <name type="scientific">Stephania yunnanensis</name>
    <dbReference type="NCBI Taxonomy" id="152371"/>
    <lineage>
        <taxon>Eukaryota</taxon>
        <taxon>Viridiplantae</taxon>
        <taxon>Streptophyta</taxon>
        <taxon>Embryophyta</taxon>
        <taxon>Tracheophyta</taxon>
        <taxon>Spermatophyta</taxon>
        <taxon>Magnoliopsida</taxon>
        <taxon>Ranunculales</taxon>
        <taxon>Menispermaceae</taxon>
        <taxon>Menispermoideae</taxon>
        <taxon>Cissampelideae</taxon>
        <taxon>Stephania</taxon>
    </lineage>
</organism>
<sequence length="124" mass="14074">MTKLVHHNKMAIRTNLQLQMSSKGESSIARQWLETVKVPVKCRDGDRGLVMHRDKDRGNMLNLDRDFNVWECGQPELQTSSKGKAPKLGIIADLLFARLAGRRLCTHCHKKDADPNDRNPKSQA</sequence>
<dbReference type="AlphaFoldDB" id="A0AAP0KEV0"/>
<evidence type="ECO:0000313" key="1">
    <source>
        <dbReference type="EMBL" id="KAK9151341.1"/>
    </source>
</evidence>
<dbReference type="EMBL" id="JBBNAF010000004">
    <property type="protein sequence ID" value="KAK9151341.1"/>
    <property type="molecule type" value="Genomic_DNA"/>
</dbReference>
<reference evidence="1 2" key="1">
    <citation type="submission" date="2024-01" db="EMBL/GenBank/DDBJ databases">
        <title>Genome assemblies of Stephania.</title>
        <authorList>
            <person name="Yang L."/>
        </authorList>
    </citation>
    <scope>NUCLEOTIDE SEQUENCE [LARGE SCALE GENOMIC DNA]</scope>
    <source>
        <strain evidence="1">YNDBR</strain>
        <tissue evidence="1">Leaf</tissue>
    </source>
</reference>
<proteinExistence type="predicted"/>
<dbReference type="Proteomes" id="UP001420932">
    <property type="component" value="Unassembled WGS sequence"/>
</dbReference>
<evidence type="ECO:0000313" key="2">
    <source>
        <dbReference type="Proteomes" id="UP001420932"/>
    </source>
</evidence>
<gene>
    <name evidence="1" type="ORF">Syun_009650</name>
</gene>
<accession>A0AAP0KEV0</accession>
<name>A0AAP0KEV0_9MAGN</name>
<comment type="caution">
    <text evidence="1">The sequence shown here is derived from an EMBL/GenBank/DDBJ whole genome shotgun (WGS) entry which is preliminary data.</text>
</comment>
<keyword evidence="2" id="KW-1185">Reference proteome</keyword>